<dbReference type="Gene3D" id="1.10.8.60">
    <property type="match status" value="1"/>
</dbReference>
<evidence type="ECO:0000256" key="1">
    <source>
        <dbReference type="ARBA" id="ARBA00022553"/>
    </source>
</evidence>
<dbReference type="FunFam" id="1.10.8.60:FF:000120">
    <property type="entry name" value="Sigma-54-dependent Fis family transcriptional regulator"/>
    <property type="match status" value="1"/>
</dbReference>
<evidence type="ECO:0000256" key="3">
    <source>
        <dbReference type="ARBA" id="ARBA00022840"/>
    </source>
</evidence>
<accession>A0A2W4REP8</accession>
<dbReference type="PROSITE" id="PS50110">
    <property type="entry name" value="RESPONSE_REGULATORY"/>
    <property type="match status" value="1"/>
</dbReference>
<dbReference type="InterPro" id="IPR002078">
    <property type="entry name" value="Sigma_54_int"/>
</dbReference>
<evidence type="ECO:0000259" key="10">
    <source>
        <dbReference type="PROSITE" id="PS50110"/>
    </source>
</evidence>
<dbReference type="InterPro" id="IPR025943">
    <property type="entry name" value="Sigma_54_int_dom_ATP-bd_2"/>
</dbReference>
<dbReference type="Pfam" id="PF02954">
    <property type="entry name" value="HTH_8"/>
    <property type="match status" value="1"/>
</dbReference>
<dbReference type="EMBL" id="QJPH01000321">
    <property type="protein sequence ID" value="PZN78328.1"/>
    <property type="molecule type" value="Genomic_DNA"/>
</dbReference>
<dbReference type="InterPro" id="IPR025944">
    <property type="entry name" value="Sigma_54_int_dom_CS"/>
</dbReference>
<dbReference type="PROSITE" id="PS50045">
    <property type="entry name" value="SIGMA54_INTERACT_4"/>
    <property type="match status" value="1"/>
</dbReference>
<evidence type="ECO:0000256" key="4">
    <source>
        <dbReference type="ARBA" id="ARBA00023012"/>
    </source>
</evidence>
<evidence type="ECO:0000313" key="11">
    <source>
        <dbReference type="EMBL" id="PZN78328.1"/>
    </source>
</evidence>
<evidence type="ECO:0000259" key="9">
    <source>
        <dbReference type="PROSITE" id="PS50045"/>
    </source>
</evidence>
<dbReference type="CDD" id="cd00009">
    <property type="entry name" value="AAA"/>
    <property type="match status" value="1"/>
</dbReference>
<dbReference type="Gene3D" id="3.40.50.2300">
    <property type="match status" value="1"/>
</dbReference>
<keyword evidence="5" id="KW-0805">Transcription regulation</keyword>
<proteinExistence type="predicted"/>
<dbReference type="Gene3D" id="1.10.10.60">
    <property type="entry name" value="Homeodomain-like"/>
    <property type="match status" value="1"/>
</dbReference>
<evidence type="ECO:0000256" key="6">
    <source>
        <dbReference type="ARBA" id="ARBA00023125"/>
    </source>
</evidence>
<evidence type="ECO:0000256" key="5">
    <source>
        <dbReference type="ARBA" id="ARBA00023015"/>
    </source>
</evidence>
<dbReference type="AlphaFoldDB" id="A0A2W4REP8"/>
<feature type="modified residue" description="4-aspartylphosphate" evidence="8">
    <location>
        <position position="57"/>
    </location>
</feature>
<evidence type="ECO:0000256" key="7">
    <source>
        <dbReference type="ARBA" id="ARBA00023163"/>
    </source>
</evidence>
<dbReference type="InterPro" id="IPR009057">
    <property type="entry name" value="Homeodomain-like_sf"/>
</dbReference>
<keyword evidence="3" id="KW-0067">ATP-binding</keyword>
<dbReference type="GO" id="GO:0043565">
    <property type="term" value="F:sequence-specific DNA binding"/>
    <property type="evidence" value="ECO:0007669"/>
    <property type="project" value="InterPro"/>
</dbReference>
<dbReference type="Gene3D" id="3.40.50.300">
    <property type="entry name" value="P-loop containing nucleotide triphosphate hydrolases"/>
    <property type="match status" value="1"/>
</dbReference>
<keyword evidence="7" id="KW-0804">Transcription</keyword>
<keyword evidence="2" id="KW-0547">Nucleotide-binding</keyword>
<dbReference type="InterPro" id="IPR002197">
    <property type="entry name" value="HTH_Fis"/>
</dbReference>
<feature type="domain" description="Sigma-54 factor interaction" evidence="9">
    <location>
        <begin position="143"/>
        <end position="374"/>
    </location>
</feature>
<dbReference type="InterPro" id="IPR058031">
    <property type="entry name" value="AAA_lid_NorR"/>
</dbReference>
<dbReference type="Pfam" id="PF00158">
    <property type="entry name" value="Sigma54_activat"/>
    <property type="match status" value="1"/>
</dbReference>
<sequence>MNNESNINILLVEDSPTLAHLYRAYLEKEKWHVFHAETGKQALELLFQCSPQVMILDLKLPDMAGVDILHRVIQEKLSCAVVVVTGHGTVHTAVEAMREGAFDFIEKPCNADRLLYTVKNALKNRRMEQPVGNMGVPNDYSGFVGTSEPMMTVYRIIDQVASSRATVFITGESGSGKELCAEAIHRHCKSSRNDKPFVTLNCAAIPKDLLESELFGHVKGAFTGAYIDRLGVASRADGGTLFLDEICEMDLNIQSKLLRFVQTGTFQKVGSGKIELVDVRLICATNRDPLKEVESGRFREDLYYRLHVIPIVLPPLRERSEDIIPIAKGFLATFAAEEGKDFIGFEPETEDRLRCYHWPGNVRQLQNVIRNIVVLNQGGFVRSEMLPPPLNSPIPVALTTEDSREKCQHTNQTIMPLWLVEKEAIEQAIAICEGNIPMAAALLQVSPSTIYRKRLSWQNAESQNGHRHQ</sequence>
<evidence type="ECO:0000256" key="8">
    <source>
        <dbReference type="PROSITE-ProRule" id="PRU00169"/>
    </source>
</evidence>
<dbReference type="GO" id="GO:0000160">
    <property type="term" value="P:phosphorelay signal transduction system"/>
    <property type="evidence" value="ECO:0007669"/>
    <property type="project" value="UniProtKB-KW"/>
</dbReference>
<dbReference type="GO" id="GO:0005524">
    <property type="term" value="F:ATP binding"/>
    <property type="evidence" value="ECO:0007669"/>
    <property type="project" value="UniProtKB-KW"/>
</dbReference>
<gene>
    <name evidence="11" type="ORF">DM484_13200</name>
</gene>
<dbReference type="SUPFAM" id="SSF52172">
    <property type="entry name" value="CheY-like"/>
    <property type="match status" value="1"/>
</dbReference>
<evidence type="ECO:0000256" key="2">
    <source>
        <dbReference type="ARBA" id="ARBA00022741"/>
    </source>
</evidence>
<dbReference type="SUPFAM" id="SSF52540">
    <property type="entry name" value="P-loop containing nucleoside triphosphate hydrolases"/>
    <property type="match status" value="1"/>
</dbReference>
<dbReference type="PROSITE" id="PS00688">
    <property type="entry name" value="SIGMA54_INTERACT_3"/>
    <property type="match status" value="1"/>
</dbReference>
<comment type="caution">
    <text evidence="11">The sequence shown here is derived from an EMBL/GenBank/DDBJ whole genome shotgun (WGS) entry which is preliminary data.</text>
</comment>
<evidence type="ECO:0000313" key="12">
    <source>
        <dbReference type="Proteomes" id="UP000249396"/>
    </source>
</evidence>
<dbReference type="Pfam" id="PF25601">
    <property type="entry name" value="AAA_lid_14"/>
    <property type="match status" value="1"/>
</dbReference>
<dbReference type="FunFam" id="3.40.50.300:FF:000006">
    <property type="entry name" value="DNA-binding transcriptional regulator NtrC"/>
    <property type="match status" value="1"/>
</dbReference>
<dbReference type="SUPFAM" id="SSF46689">
    <property type="entry name" value="Homeodomain-like"/>
    <property type="match status" value="1"/>
</dbReference>
<keyword evidence="4" id="KW-0902">Two-component regulatory system</keyword>
<organism evidence="11 12">
    <name type="scientific">Candidatus Methylumidiphilus alinenensis</name>
    <dbReference type="NCBI Taxonomy" id="2202197"/>
    <lineage>
        <taxon>Bacteria</taxon>
        <taxon>Pseudomonadati</taxon>
        <taxon>Pseudomonadota</taxon>
        <taxon>Gammaproteobacteria</taxon>
        <taxon>Methylococcales</taxon>
        <taxon>Candidatus Methylumidiphilus</taxon>
    </lineage>
</organism>
<dbReference type="InterPro" id="IPR001789">
    <property type="entry name" value="Sig_transdc_resp-reg_receiver"/>
</dbReference>
<reference evidence="11 12" key="1">
    <citation type="journal article" date="2018" name="Aquat. Microb. Ecol.">
        <title>Gammaproteobacterial methanotrophs dominate.</title>
        <authorList>
            <person name="Rissanen A.J."/>
            <person name="Saarenheimo J."/>
            <person name="Tiirola M."/>
            <person name="Peura S."/>
            <person name="Aalto S.L."/>
            <person name="Karvinen A."/>
            <person name="Nykanen H."/>
        </authorList>
    </citation>
    <scope>NUCLEOTIDE SEQUENCE [LARGE SCALE GENOMIC DNA]</scope>
    <source>
        <strain evidence="11">AMbin10</strain>
    </source>
</reference>
<dbReference type="Proteomes" id="UP000249396">
    <property type="component" value="Unassembled WGS sequence"/>
</dbReference>
<dbReference type="GO" id="GO:0006355">
    <property type="term" value="P:regulation of DNA-templated transcription"/>
    <property type="evidence" value="ECO:0007669"/>
    <property type="project" value="InterPro"/>
</dbReference>
<dbReference type="SMART" id="SM00448">
    <property type="entry name" value="REC"/>
    <property type="match status" value="1"/>
</dbReference>
<protein>
    <submittedName>
        <fullName evidence="11">Sigma-54-dependent Fis family transcriptional regulator</fullName>
    </submittedName>
</protein>
<feature type="domain" description="Response regulatory" evidence="10">
    <location>
        <begin position="8"/>
        <end position="122"/>
    </location>
</feature>
<dbReference type="Pfam" id="PF00072">
    <property type="entry name" value="Response_reg"/>
    <property type="match status" value="1"/>
</dbReference>
<name>A0A2W4REP8_9GAMM</name>
<keyword evidence="1 8" id="KW-0597">Phosphoprotein</keyword>
<dbReference type="SMART" id="SM00382">
    <property type="entry name" value="AAA"/>
    <property type="match status" value="1"/>
</dbReference>
<dbReference type="InterPro" id="IPR011006">
    <property type="entry name" value="CheY-like_superfamily"/>
</dbReference>
<keyword evidence="6" id="KW-0238">DNA-binding</keyword>
<dbReference type="PANTHER" id="PTHR32071">
    <property type="entry name" value="TRANSCRIPTIONAL REGULATORY PROTEIN"/>
    <property type="match status" value="1"/>
</dbReference>
<dbReference type="InterPro" id="IPR027417">
    <property type="entry name" value="P-loop_NTPase"/>
</dbReference>
<dbReference type="PROSITE" id="PS00676">
    <property type="entry name" value="SIGMA54_INTERACT_2"/>
    <property type="match status" value="1"/>
</dbReference>
<dbReference type="PANTHER" id="PTHR32071:SF117">
    <property type="entry name" value="PTS-DEPENDENT DIHYDROXYACETONE KINASE OPERON REGULATORY PROTEIN-RELATED"/>
    <property type="match status" value="1"/>
</dbReference>
<dbReference type="InterPro" id="IPR003593">
    <property type="entry name" value="AAA+_ATPase"/>
</dbReference>